<feature type="compositionally biased region" description="Basic residues" evidence="1">
    <location>
        <begin position="1"/>
        <end position="10"/>
    </location>
</feature>
<feature type="region of interest" description="Disordered" evidence="1">
    <location>
        <begin position="1"/>
        <end position="56"/>
    </location>
</feature>
<dbReference type="Proteomes" id="UP001370758">
    <property type="component" value="Unassembled WGS sequence"/>
</dbReference>
<dbReference type="GO" id="GO:0004741">
    <property type="term" value="F:[pyruvate dehydrogenase (acetyl-transferring)]-phosphatase activity"/>
    <property type="evidence" value="ECO:0007669"/>
    <property type="project" value="TreeGrafter"/>
</dbReference>
<dbReference type="Gene3D" id="3.60.40.10">
    <property type="entry name" value="PPM-type phosphatase domain"/>
    <property type="match status" value="1"/>
</dbReference>
<dbReference type="InterPro" id="IPR015655">
    <property type="entry name" value="PP2C"/>
</dbReference>
<accession>A0AAV9WD58</accession>
<dbReference type="InterPro" id="IPR036457">
    <property type="entry name" value="PPM-type-like_dom_sf"/>
</dbReference>
<dbReference type="SUPFAM" id="SSF81606">
    <property type="entry name" value="PP2C-like"/>
    <property type="match status" value="1"/>
</dbReference>
<dbReference type="PROSITE" id="PS51746">
    <property type="entry name" value="PPM_2"/>
    <property type="match status" value="1"/>
</dbReference>
<reference evidence="3 4" key="1">
    <citation type="submission" date="2023-08" db="EMBL/GenBank/DDBJ databases">
        <authorList>
            <person name="Palmer J.M."/>
        </authorList>
    </citation>
    <scope>NUCLEOTIDE SEQUENCE [LARGE SCALE GENOMIC DNA]</scope>
    <source>
        <strain evidence="3 4">TWF481</strain>
    </source>
</reference>
<dbReference type="CDD" id="cd00143">
    <property type="entry name" value="PP2Cc"/>
    <property type="match status" value="1"/>
</dbReference>
<dbReference type="Pfam" id="PF00481">
    <property type="entry name" value="PP2C"/>
    <property type="match status" value="1"/>
</dbReference>
<dbReference type="GO" id="GO:0005739">
    <property type="term" value="C:mitochondrion"/>
    <property type="evidence" value="ECO:0007669"/>
    <property type="project" value="TreeGrafter"/>
</dbReference>
<name>A0AAV9WD58_9PEZI</name>
<protein>
    <recommendedName>
        <fullName evidence="2">PPM-type phosphatase domain-containing protein</fullName>
    </recommendedName>
</protein>
<dbReference type="InterPro" id="IPR001932">
    <property type="entry name" value="PPM-type_phosphatase-like_dom"/>
</dbReference>
<gene>
    <name evidence="3" type="ORF">TWF481_007347</name>
</gene>
<comment type="caution">
    <text evidence="3">The sequence shown here is derived from an EMBL/GenBank/DDBJ whole genome shotgun (WGS) entry which is preliminary data.</text>
</comment>
<feature type="region of interest" description="Disordered" evidence="1">
    <location>
        <begin position="240"/>
        <end position="268"/>
    </location>
</feature>
<dbReference type="SMART" id="SM00332">
    <property type="entry name" value="PP2Cc"/>
    <property type="match status" value="1"/>
</dbReference>
<feature type="compositionally biased region" description="Polar residues" evidence="1">
    <location>
        <begin position="247"/>
        <end position="260"/>
    </location>
</feature>
<feature type="domain" description="PPM-type phosphatase" evidence="2">
    <location>
        <begin position="83"/>
        <end position="441"/>
    </location>
</feature>
<keyword evidence="4" id="KW-1185">Reference proteome</keyword>
<organism evidence="3 4">
    <name type="scientific">Arthrobotrys musiformis</name>
    <dbReference type="NCBI Taxonomy" id="47236"/>
    <lineage>
        <taxon>Eukaryota</taxon>
        <taxon>Fungi</taxon>
        <taxon>Dikarya</taxon>
        <taxon>Ascomycota</taxon>
        <taxon>Pezizomycotina</taxon>
        <taxon>Orbiliomycetes</taxon>
        <taxon>Orbiliales</taxon>
        <taxon>Orbiliaceae</taxon>
        <taxon>Arthrobotrys</taxon>
    </lineage>
</organism>
<evidence type="ECO:0000259" key="2">
    <source>
        <dbReference type="PROSITE" id="PS51746"/>
    </source>
</evidence>
<evidence type="ECO:0000313" key="3">
    <source>
        <dbReference type="EMBL" id="KAK6505446.1"/>
    </source>
</evidence>
<feature type="compositionally biased region" description="Polar residues" evidence="1">
    <location>
        <begin position="11"/>
        <end position="56"/>
    </location>
</feature>
<dbReference type="PANTHER" id="PTHR13832:SF792">
    <property type="entry name" value="GM14286P"/>
    <property type="match status" value="1"/>
</dbReference>
<sequence length="443" mass="49105">MPVTTRRKHSFQMQTSPVTDPSVTRLETSIPPATSTSPESNKQQQEQTPARETLHRSQITPVEATAILNQQAFDISPIPDVEVSGIRKLQIASLSANEANEDAYAYDFLPDAVTKYSDTAKVRVQGEEKNWSFFAVYDGHYGPSTSTYLKSTLIPSLYTSLLTLYKSHLPAPPPTSQITTTIQSTFKSLDSTLVATITPQSTQGSCALLTFHDARHNLLFTACTGDSRCTLGKRLGPPKSTRWLSKPLSTDQNFSSNPSESARVRAEHPGEKDVILQNRLIGDLAVSRAFGNRRFKIPDEGKSTRNKRQYGVLRTPPYITAEPVVTVYEDVKDGDFVILATDGLWDFLSSEDAVALVGRWTDEHIHNSNHNSNSNKRRTRLTGSQEEIYVFENDDNVGVHLIRNALGGVRREKLLFTLGLEPGVNKAKKHRDDITVLAAFFGA</sequence>
<proteinExistence type="predicted"/>
<dbReference type="EMBL" id="JAVHJL010000004">
    <property type="protein sequence ID" value="KAK6505446.1"/>
    <property type="molecule type" value="Genomic_DNA"/>
</dbReference>
<dbReference type="PANTHER" id="PTHR13832">
    <property type="entry name" value="PROTEIN PHOSPHATASE 2C"/>
    <property type="match status" value="1"/>
</dbReference>
<evidence type="ECO:0000256" key="1">
    <source>
        <dbReference type="SAM" id="MobiDB-lite"/>
    </source>
</evidence>
<evidence type="ECO:0000313" key="4">
    <source>
        <dbReference type="Proteomes" id="UP001370758"/>
    </source>
</evidence>
<dbReference type="AlphaFoldDB" id="A0AAV9WD58"/>